<accession>A0A158BN19</accession>
<sequence>MRMKFALYDSSFFGYTNGWPMLYLYAIATSVGSLAIMRIADTSRCCGSLISSES</sequence>
<evidence type="ECO:0000256" key="1">
    <source>
        <dbReference type="SAM" id="Phobius"/>
    </source>
</evidence>
<comment type="caution">
    <text evidence="2">The sequence shown here is derived from an EMBL/GenBank/DDBJ whole genome shotgun (WGS) entry which is preliminary data.</text>
</comment>
<keyword evidence="1" id="KW-0472">Membrane</keyword>
<evidence type="ECO:0000313" key="2">
    <source>
        <dbReference type="EMBL" id="SAK71469.1"/>
    </source>
</evidence>
<dbReference type="Proteomes" id="UP000054851">
    <property type="component" value="Unassembled WGS sequence"/>
</dbReference>
<keyword evidence="3" id="KW-1185">Reference proteome</keyword>
<reference evidence="2" key="1">
    <citation type="submission" date="2016-01" db="EMBL/GenBank/DDBJ databases">
        <authorList>
            <person name="Peeters C."/>
        </authorList>
    </citation>
    <scope>NUCLEOTIDE SEQUENCE</scope>
    <source>
        <strain evidence="2">LMG 29322</strain>
    </source>
</reference>
<dbReference type="AlphaFoldDB" id="A0A158BN19"/>
<protein>
    <submittedName>
        <fullName evidence="2">Uncharacterized protein</fullName>
    </submittedName>
</protein>
<name>A0A158BN19_9BURK</name>
<proteinExistence type="predicted"/>
<keyword evidence="1" id="KW-0812">Transmembrane</keyword>
<keyword evidence="1" id="KW-1133">Transmembrane helix</keyword>
<evidence type="ECO:0000313" key="3">
    <source>
        <dbReference type="Proteomes" id="UP000054851"/>
    </source>
</evidence>
<organism evidence="2 3">
    <name type="scientific">Caballeronia hypogeia</name>
    <dbReference type="NCBI Taxonomy" id="1777140"/>
    <lineage>
        <taxon>Bacteria</taxon>
        <taxon>Pseudomonadati</taxon>
        <taxon>Pseudomonadota</taxon>
        <taxon>Betaproteobacteria</taxon>
        <taxon>Burkholderiales</taxon>
        <taxon>Burkholderiaceae</taxon>
        <taxon>Caballeronia</taxon>
    </lineage>
</organism>
<feature type="transmembrane region" description="Helical" evidence="1">
    <location>
        <begin position="20"/>
        <end position="40"/>
    </location>
</feature>
<dbReference type="EMBL" id="FCOA02000013">
    <property type="protein sequence ID" value="SAK71469.1"/>
    <property type="molecule type" value="Genomic_DNA"/>
</dbReference>
<gene>
    <name evidence="2" type="ORF">AWB79_03926</name>
</gene>